<dbReference type="PANTHER" id="PTHR36450">
    <property type="entry name" value="THIOREDOXIN"/>
    <property type="match status" value="1"/>
</dbReference>
<accession>A0A1F5AEI8</accession>
<evidence type="ECO:0000259" key="3">
    <source>
        <dbReference type="Pfam" id="PF13192"/>
    </source>
</evidence>
<dbReference type="Pfam" id="PF13192">
    <property type="entry name" value="Thioredoxin_3"/>
    <property type="match status" value="1"/>
</dbReference>
<name>A0A1F5AEI8_9BACT</name>
<dbReference type="InterPro" id="IPR005243">
    <property type="entry name" value="THIRX-like_proc"/>
</dbReference>
<organism evidence="4 5">
    <name type="scientific">Candidatus Sediminicultor quintus</name>
    <dbReference type="NCBI Taxonomy" id="1797291"/>
    <lineage>
        <taxon>Bacteria</taxon>
        <taxon>Pseudomonadati</taxon>
        <taxon>Atribacterota</taxon>
        <taxon>Candidatus Phoenicimicrobiia</taxon>
        <taxon>Candidatus Pheonicimicrobiales</taxon>
        <taxon>Candidatus Phoenicimicrobiaceae</taxon>
        <taxon>Candidatus Sediminicultor</taxon>
    </lineage>
</organism>
<dbReference type="PIRSF" id="PIRSF037031">
    <property type="entry name" value="Redox_disulphide_2"/>
    <property type="match status" value="1"/>
</dbReference>
<protein>
    <submittedName>
        <fullName evidence="4">Glutaredoxin</fullName>
    </submittedName>
</protein>
<proteinExistence type="predicted"/>
<comment type="caution">
    <text evidence="4">The sequence shown here is derived from an EMBL/GenBank/DDBJ whole genome shotgun (WGS) entry which is preliminary data.</text>
</comment>
<keyword evidence="2" id="KW-0676">Redox-active center</keyword>
<dbReference type="InterPro" id="IPR012336">
    <property type="entry name" value="Thioredoxin-like_fold"/>
</dbReference>
<dbReference type="AlphaFoldDB" id="A0A1F5AEI8"/>
<evidence type="ECO:0000313" key="5">
    <source>
        <dbReference type="Proteomes" id="UP000177701"/>
    </source>
</evidence>
<evidence type="ECO:0000313" key="4">
    <source>
        <dbReference type="EMBL" id="OGD16893.1"/>
    </source>
</evidence>
<dbReference type="NCBIfam" id="TIGR00412">
    <property type="entry name" value="redox_disulf_2"/>
    <property type="match status" value="1"/>
</dbReference>
<dbReference type="InterPro" id="IPR036249">
    <property type="entry name" value="Thioredoxin-like_sf"/>
</dbReference>
<dbReference type="EMBL" id="MEYH01000022">
    <property type="protein sequence ID" value="OGD16893.1"/>
    <property type="molecule type" value="Genomic_DNA"/>
</dbReference>
<feature type="active site" description="Nucleophile" evidence="1">
    <location>
        <position position="10"/>
    </location>
</feature>
<dbReference type="Gene3D" id="3.40.30.10">
    <property type="entry name" value="Glutaredoxin"/>
    <property type="match status" value="1"/>
</dbReference>
<feature type="domain" description="Thioredoxin-like fold" evidence="3">
    <location>
        <begin position="1"/>
        <end position="76"/>
    </location>
</feature>
<gene>
    <name evidence="4" type="ORF">A2V47_05715</name>
</gene>
<feature type="active site" description="Nucleophile" evidence="1">
    <location>
        <position position="13"/>
    </location>
</feature>
<dbReference type="PANTHER" id="PTHR36450:SF1">
    <property type="entry name" value="THIOREDOXIN"/>
    <property type="match status" value="1"/>
</dbReference>
<keyword evidence="2" id="KW-1015">Disulfide bond</keyword>
<evidence type="ECO:0000256" key="1">
    <source>
        <dbReference type="PIRSR" id="PIRSR037031-50"/>
    </source>
</evidence>
<evidence type="ECO:0000256" key="2">
    <source>
        <dbReference type="PIRSR" id="PIRSR037031-51"/>
    </source>
</evidence>
<reference evidence="4 5" key="1">
    <citation type="journal article" date="2016" name="Nat. Commun.">
        <title>Thousands of microbial genomes shed light on interconnected biogeochemical processes in an aquifer system.</title>
        <authorList>
            <person name="Anantharaman K."/>
            <person name="Brown C.T."/>
            <person name="Hug L.A."/>
            <person name="Sharon I."/>
            <person name="Castelle C.J."/>
            <person name="Probst A.J."/>
            <person name="Thomas B.C."/>
            <person name="Singh A."/>
            <person name="Wilkins M.J."/>
            <person name="Karaoz U."/>
            <person name="Brodie E.L."/>
            <person name="Williams K.H."/>
            <person name="Hubbard S.S."/>
            <person name="Banfield J.F."/>
        </authorList>
    </citation>
    <scope>NUCLEOTIDE SEQUENCE [LARGE SCALE GENOMIC DNA]</scope>
</reference>
<dbReference type="Proteomes" id="UP000177701">
    <property type="component" value="Unassembled WGS sequence"/>
</dbReference>
<dbReference type="SUPFAM" id="SSF52833">
    <property type="entry name" value="Thioredoxin-like"/>
    <property type="match status" value="1"/>
</dbReference>
<dbReference type="STRING" id="1797291.A2V47_05715"/>
<feature type="disulfide bond" description="Redox-active" evidence="2">
    <location>
        <begin position="10"/>
        <end position="13"/>
    </location>
</feature>
<sequence>MKIEILGTGCPKCKKLSELTQKVIQELGISAEISKVTDINKIIDYGVMVTPALVIDGNVKVAGKIPSKKEITEWIEEKNK</sequence>